<comment type="subcellular location">
    <subcellularLocation>
        <location evidence="1">Cell envelope</location>
    </subcellularLocation>
</comment>
<dbReference type="InterPro" id="IPR036249">
    <property type="entry name" value="Thioredoxin-like_sf"/>
</dbReference>
<dbReference type="SUPFAM" id="SSF52833">
    <property type="entry name" value="Thioredoxin-like"/>
    <property type="match status" value="1"/>
</dbReference>
<gene>
    <name evidence="7" type="ORF">GO621_04420</name>
</gene>
<accession>A0A7K1STX8</accession>
<dbReference type="PROSITE" id="PS00194">
    <property type="entry name" value="THIOREDOXIN_1"/>
    <property type="match status" value="1"/>
</dbReference>
<dbReference type="InterPro" id="IPR017937">
    <property type="entry name" value="Thioredoxin_CS"/>
</dbReference>
<dbReference type="CDD" id="cd02966">
    <property type="entry name" value="TlpA_like_family"/>
    <property type="match status" value="1"/>
</dbReference>
<dbReference type="Gene3D" id="3.40.30.10">
    <property type="entry name" value="Glutaredoxin"/>
    <property type="match status" value="1"/>
</dbReference>
<feature type="domain" description="Thioredoxin" evidence="6">
    <location>
        <begin position="250"/>
        <end position="389"/>
    </location>
</feature>
<dbReference type="InterPro" id="IPR012336">
    <property type="entry name" value="Thioredoxin-like_fold"/>
</dbReference>
<keyword evidence="8" id="KW-1185">Reference proteome</keyword>
<dbReference type="GO" id="GO:0030313">
    <property type="term" value="C:cell envelope"/>
    <property type="evidence" value="ECO:0007669"/>
    <property type="project" value="UniProtKB-SubCell"/>
</dbReference>
<dbReference type="PANTHER" id="PTHR42852">
    <property type="entry name" value="THIOL:DISULFIDE INTERCHANGE PROTEIN DSBE"/>
    <property type="match status" value="1"/>
</dbReference>
<name>A0A7K1STX8_9SPHI</name>
<evidence type="ECO:0000313" key="7">
    <source>
        <dbReference type="EMBL" id="MVN20776.1"/>
    </source>
</evidence>
<keyword evidence="5" id="KW-0732">Signal</keyword>
<keyword evidence="4" id="KW-0676">Redox-active center</keyword>
<evidence type="ECO:0000259" key="6">
    <source>
        <dbReference type="PROSITE" id="PS51352"/>
    </source>
</evidence>
<dbReference type="PANTHER" id="PTHR42852:SF6">
    <property type="entry name" value="THIOL:DISULFIDE INTERCHANGE PROTEIN DSBE"/>
    <property type="match status" value="1"/>
</dbReference>
<proteinExistence type="predicted"/>
<protein>
    <submittedName>
        <fullName evidence="7">Redoxin domain-containing protein</fullName>
    </submittedName>
</protein>
<evidence type="ECO:0000256" key="2">
    <source>
        <dbReference type="ARBA" id="ARBA00022748"/>
    </source>
</evidence>
<evidence type="ECO:0000256" key="5">
    <source>
        <dbReference type="SAM" id="SignalP"/>
    </source>
</evidence>
<dbReference type="RefSeq" id="WP_157564557.1">
    <property type="nucleotide sequence ID" value="NZ_WPIK01000003.1"/>
</dbReference>
<dbReference type="GO" id="GO:0017004">
    <property type="term" value="P:cytochrome complex assembly"/>
    <property type="evidence" value="ECO:0007669"/>
    <property type="project" value="UniProtKB-KW"/>
</dbReference>
<evidence type="ECO:0000256" key="4">
    <source>
        <dbReference type="ARBA" id="ARBA00023284"/>
    </source>
</evidence>
<feature type="chain" id="PRO_5029608975" evidence="5">
    <location>
        <begin position="24"/>
        <end position="397"/>
    </location>
</feature>
<dbReference type="PROSITE" id="PS51352">
    <property type="entry name" value="THIOREDOXIN_2"/>
    <property type="match status" value="1"/>
</dbReference>
<organism evidence="7 8">
    <name type="scientific">Mucilaginibacter arboris</name>
    <dbReference type="NCBI Taxonomy" id="2682090"/>
    <lineage>
        <taxon>Bacteria</taxon>
        <taxon>Pseudomonadati</taxon>
        <taxon>Bacteroidota</taxon>
        <taxon>Sphingobacteriia</taxon>
        <taxon>Sphingobacteriales</taxon>
        <taxon>Sphingobacteriaceae</taxon>
        <taxon>Mucilaginibacter</taxon>
    </lineage>
</organism>
<comment type="caution">
    <text evidence="7">The sequence shown here is derived from an EMBL/GenBank/DDBJ whole genome shotgun (WGS) entry which is preliminary data.</text>
</comment>
<dbReference type="Pfam" id="PF13905">
    <property type="entry name" value="Thioredoxin_8"/>
    <property type="match status" value="1"/>
</dbReference>
<evidence type="ECO:0000256" key="3">
    <source>
        <dbReference type="ARBA" id="ARBA00023157"/>
    </source>
</evidence>
<dbReference type="PROSITE" id="PS51257">
    <property type="entry name" value="PROKAR_LIPOPROTEIN"/>
    <property type="match status" value="1"/>
</dbReference>
<keyword evidence="2" id="KW-0201">Cytochrome c-type biogenesis</keyword>
<evidence type="ECO:0000256" key="1">
    <source>
        <dbReference type="ARBA" id="ARBA00004196"/>
    </source>
</evidence>
<dbReference type="Proteomes" id="UP000462014">
    <property type="component" value="Unassembled WGS sequence"/>
</dbReference>
<dbReference type="AlphaFoldDB" id="A0A7K1STX8"/>
<dbReference type="InterPro" id="IPR050553">
    <property type="entry name" value="Thioredoxin_ResA/DsbE_sf"/>
</dbReference>
<feature type="signal peptide" evidence="5">
    <location>
        <begin position="1"/>
        <end position="23"/>
    </location>
</feature>
<reference evidence="7 8" key="1">
    <citation type="submission" date="2019-12" db="EMBL/GenBank/DDBJ databases">
        <title>Mucilaginibacter sp. HMF7410 genome sequencing and assembly.</title>
        <authorList>
            <person name="Kang H."/>
            <person name="Cha I."/>
            <person name="Kim H."/>
            <person name="Joh K."/>
        </authorList>
    </citation>
    <scope>NUCLEOTIDE SEQUENCE [LARGE SCALE GENOMIC DNA]</scope>
    <source>
        <strain evidence="7 8">HMF7410</strain>
    </source>
</reference>
<keyword evidence="3" id="KW-1015">Disulfide bond</keyword>
<sequence length="397" mass="45501">MKTPLVLIILSLILSLLSCKKSATVTIVGVVDSANGTLVRVINNNFTVVYDSTIIKDNKFTLHSTVPENGFYTLDFKCTYPVAINHLTGWMSFIALYIENNARYKLIANGPSSIFYERYNLHTTSFNQKKLNEFNILNNHIRDSLIYKKKLYLTLADKALTSNQSQLYNAYNDTIIMMDDKLSLSYRASIQQFIKNNPKTLVTPYLMSKLSDLFENHSLYQSILDKLSPEVKKSKYYDEAAELLGSVKKIYVGAKAPDIYGKDVKGNPLNIDYKKNKITLIDFWASYCGPCREQVPELKQLYKKYKAEGLEIISVSIDEDVKKWKHASSIDQLPWYNISELKEQEDSKNIRNFVIKSIPSNYLIDSDGKFIGRDVSLDSIKRIMESNKIKLKNHKPV</sequence>
<dbReference type="InterPro" id="IPR013766">
    <property type="entry name" value="Thioredoxin_domain"/>
</dbReference>
<evidence type="ECO:0000313" key="8">
    <source>
        <dbReference type="Proteomes" id="UP000462014"/>
    </source>
</evidence>
<dbReference type="EMBL" id="WPIK01000003">
    <property type="protein sequence ID" value="MVN20776.1"/>
    <property type="molecule type" value="Genomic_DNA"/>
</dbReference>